<evidence type="ECO:0000256" key="8">
    <source>
        <dbReference type="ARBA" id="ARBA00023136"/>
    </source>
</evidence>
<dbReference type="Pfam" id="PF21760">
    <property type="entry name" value="SecD_1st"/>
    <property type="match status" value="1"/>
</dbReference>
<dbReference type="PANTHER" id="PTHR30081">
    <property type="entry name" value="PROTEIN-EXPORT MEMBRANE PROTEIN SEC"/>
    <property type="match status" value="1"/>
</dbReference>
<reference evidence="13" key="1">
    <citation type="submission" date="2020-07" db="EMBL/GenBank/DDBJ databases">
        <title>Koleobacter methoxysyntrophicus gen. nov., sp. nov., a novel anaerobic bacterium isolated from deep subsurface oil field and proposal of Koleobacterales ord. nov. in the phylum Firmicutes.</title>
        <authorList>
            <person name="Sakamoto S."/>
            <person name="Tamaki H."/>
        </authorList>
    </citation>
    <scope>NUCLEOTIDE SEQUENCE</scope>
    <source>
        <strain evidence="13">NRmbB1</strain>
    </source>
</reference>
<keyword evidence="8 9" id="KW-0472">Membrane</keyword>
<comment type="subunit">
    <text evidence="9">Forms a complex with SecF. Part of the essential Sec protein translocation apparatus which comprises SecA, SecYEG and auxiliary proteins SecDF. Other proteins may also be involved.</text>
</comment>
<evidence type="ECO:0000259" key="12">
    <source>
        <dbReference type="Pfam" id="PF22599"/>
    </source>
</evidence>
<dbReference type="AlphaFoldDB" id="A0A8A0RPX1"/>
<evidence type="ECO:0000259" key="11">
    <source>
        <dbReference type="Pfam" id="PF21760"/>
    </source>
</evidence>
<dbReference type="RefSeq" id="WP_206707313.1">
    <property type="nucleotide sequence ID" value="NZ_CP059066.1"/>
</dbReference>
<dbReference type="InterPro" id="IPR048634">
    <property type="entry name" value="SecD_SecF_C"/>
</dbReference>
<dbReference type="InterPro" id="IPR001036">
    <property type="entry name" value="Acrflvin-R"/>
</dbReference>
<dbReference type="Proteomes" id="UP000662904">
    <property type="component" value="Chromosome"/>
</dbReference>
<dbReference type="Pfam" id="PF02355">
    <property type="entry name" value="SecD_SecF_C"/>
    <property type="match status" value="1"/>
</dbReference>
<dbReference type="InterPro" id="IPR022813">
    <property type="entry name" value="SecD/SecF_arch_bac"/>
</dbReference>
<dbReference type="InterPro" id="IPR048631">
    <property type="entry name" value="SecD_1st"/>
</dbReference>
<dbReference type="Gene3D" id="3.30.70.3220">
    <property type="match status" value="1"/>
</dbReference>
<feature type="domain" description="SecDF P1 head subdomain" evidence="12">
    <location>
        <begin position="128"/>
        <end position="225"/>
    </location>
</feature>
<comment type="subcellular location">
    <subcellularLocation>
        <location evidence="1 9">Cell membrane</location>
        <topology evidence="1 9">Multi-pass membrane protein</topology>
    </subcellularLocation>
</comment>
<gene>
    <name evidence="13" type="primary">secDF_1</name>
    <name evidence="9" type="synonym">secD</name>
    <name evidence="13" type="ORF">H0A61_02376</name>
</gene>
<keyword evidence="2 9" id="KW-0813">Transport</keyword>
<keyword evidence="4 9" id="KW-0812">Transmembrane</keyword>
<dbReference type="InterPro" id="IPR005791">
    <property type="entry name" value="SecD"/>
</dbReference>
<keyword evidence="7 9" id="KW-0811">Translocation</keyword>
<feature type="domain" description="Protein export membrane protein SecD/SecF C-terminal" evidence="10">
    <location>
        <begin position="226"/>
        <end position="397"/>
    </location>
</feature>
<evidence type="ECO:0000256" key="2">
    <source>
        <dbReference type="ARBA" id="ARBA00022448"/>
    </source>
</evidence>
<evidence type="ECO:0000256" key="5">
    <source>
        <dbReference type="ARBA" id="ARBA00022927"/>
    </source>
</evidence>
<dbReference type="GO" id="GO:0065002">
    <property type="term" value="P:intracellular protein transmembrane transport"/>
    <property type="evidence" value="ECO:0007669"/>
    <property type="project" value="UniProtKB-UniRule"/>
</dbReference>
<proteinExistence type="inferred from homology"/>
<feature type="transmembrane region" description="Helical" evidence="9">
    <location>
        <begin position="275"/>
        <end position="295"/>
    </location>
</feature>
<evidence type="ECO:0000313" key="14">
    <source>
        <dbReference type="Proteomes" id="UP000662904"/>
    </source>
</evidence>
<dbReference type="NCBIfam" id="TIGR01129">
    <property type="entry name" value="secD"/>
    <property type="match status" value="1"/>
</dbReference>
<organism evidence="13 14">
    <name type="scientific">Koleobacter methoxysyntrophicus</name>
    <dbReference type="NCBI Taxonomy" id="2751313"/>
    <lineage>
        <taxon>Bacteria</taxon>
        <taxon>Bacillati</taxon>
        <taxon>Bacillota</taxon>
        <taxon>Clostridia</taxon>
        <taxon>Koleobacterales</taxon>
        <taxon>Koleobacteraceae</taxon>
        <taxon>Koleobacter</taxon>
    </lineage>
</organism>
<evidence type="ECO:0000256" key="3">
    <source>
        <dbReference type="ARBA" id="ARBA00022475"/>
    </source>
</evidence>
<feature type="domain" description="Protein translocase subunit SecDF P1" evidence="11">
    <location>
        <begin position="71"/>
        <end position="127"/>
    </location>
</feature>
<evidence type="ECO:0000259" key="10">
    <source>
        <dbReference type="Pfam" id="PF02355"/>
    </source>
</evidence>
<comment type="caution">
    <text evidence="9">Lacks conserved residue(s) required for the propagation of feature annotation.</text>
</comment>
<dbReference type="GO" id="GO:0005886">
    <property type="term" value="C:plasma membrane"/>
    <property type="evidence" value="ECO:0007669"/>
    <property type="project" value="UniProtKB-SubCell"/>
</dbReference>
<dbReference type="InterPro" id="IPR055344">
    <property type="entry name" value="SecD_SecF_C_bact"/>
</dbReference>
<comment type="function">
    <text evidence="9">Part of the Sec protein translocase complex. Interacts with the SecYEG preprotein conducting channel. SecDF uses the proton motive force (PMF) to complete protein translocation after the ATP-dependent function of SecA.</text>
</comment>
<protein>
    <recommendedName>
        <fullName evidence="9">Protein translocase subunit SecD</fullName>
    </recommendedName>
</protein>
<evidence type="ECO:0000313" key="13">
    <source>
        <dbReference type="EMBL" id="QSQ09984.1"/>
    </source>
</evidence>
<dbReference type="PRINTS" id="PR00702">
    <property type="entry name" value="ACRIFLAVINRP"/>
</dbReference>
<evidence type="ECO:0000256" key="7">
    <source>
        <dbReference type="ARBA" id="ARBA00023010"/>
    </source>
</evidence>
<keyword evidence="14" id="KW-1185">Reference proteome</keyword>
<dbReference type="GO" id="GO:0015450">
    <property type="term" value="F:protein-transporting ATPase activity"/>
    <property type="evidence" value="ECO:0007669"/>
    <property type="project" value="InterPro"/>
</dbReference>
<dbReference type="SUPFAM" id="SSF82866">
    <property type="entry name" value="Multidrug efflux transporter AcrB transmembrane domain"/>
    <property type="match status" value="1"/>
</dbReference>
<dbReference type="GO" id="GO:0006605">
    <property type="term" value="P:protein targeting"/>
    <property type="evidence" value="ECO:0007669"/>
    <property type="project" value="UniProtKB-UniRule"/>
</dbReference>
<sequence>MNTKNILKLLIILTMIAALGYVSINGLKIGEYKVIPVKEGINLGLDLQGGVYVLLEAQENEGQTVTNEKMMGAVEVIRGRVDELGVAEPIIARQGEKRIRVELPGVKDTEKALSIIGQTASLRFVGPDKSVVLTGNDVKDARAIYGPNNEPMVSLKLNPEGKDKFAEATEKFLGQRIAIYLDERIISAPVVESVITAGEAVIEGLPNIDKAGELAMLIRAGALPVDLTIKEIRAVGPSLGADSLERSLNAGQIGLILVLLYMIAYYRLPGLIANFALILYIIIVLMIFVGLRATLTLPGVAGLILSIGMAVDANVIIFERIKEELKNGKTLRASIDSGFARAFRAILDANVTTLIAAGVLFYLGSGPIRGFAVTLSIGILVSMFTAIVVTKYMLKLLVNAKIATNIKLYGA</sequence>
<evidence type="ECO:0000256" key="4">
    <source>
        <dbReference type="ARBA" id="ARBA00022692"/>
    </source>
</evidence>
<dbReference type="EMBL" id="CP059066">
    <property type="protein sequence ID" value="QSQ09984.1"/>
    <property type="molecule type" value="Genomic_DNA"/>
</dbReference>
<dbReference type="Gene3D" id="1.20.1640.10">
    <property type="entry name" value="Multidrug efflux transporter AcrB transmembrane domain"/>
    <property type="match status" value="1"/>
</dbReference>
<dbReference type="KEGG" id="kme:H0A61_02376"/>
<feature type="transmembrane region" description="Helical" evidence="9">
    <location>
        <begin position="301"/>
        <end position="321"/>
    </location>
</feature>
<keyword evidence="6 9" id="KW-1133">Transmembrane helix</keyword>
<feature type="transmembrane region" description="Helical" evidence="9">
    <location>
        <begin position="250"/>
        <end position="268"/>
    </location>
</feature>
<dbReference type="FunFam" id="1.20.1640.10:FF:000004">
    <property type="entry name" value="Protein translocase subunit SecD"/>
    <property type="match status" value="1"/>
</dbReference>
<name>A0A8A0RPX1_9FIRM</name>
<dbReference type="GO" id="GO:0043952">
    <property type="term" value="P:protein transport by the Sec complex"/>
    <property type="evidence" value="ECO:0007669"/>
    <property type="project" value="UniProtKB-UniRule"/>
</dbReference>
<evidence type="ECO:0000256" key="6">
    <source>
        <dbReference type="ARBA" id="ARBA00022989"/>
    </source>
</evidence>
<dbReference type="Pfam" id="PF22599">
    <property type="entry name" value="SecDF_P1_head"/>
    <property type="match status" value="1"/>
</dbReference>
<evidence type="ECO:0000256" key="9">
    <source>
        <dbReference type="HAMAP-Rule" id="MF_01463"/>
    </source>
</evidence>
<dbReference type="InterPro" id="IPR054384">
    <property type="entry name" value="SecDF_P1_head"/>
</dbReference>
<dbReference type="HAMAP" id="MF_01463_B">
    <property type="entry name" value="SecD_B"/>
    <property type="match status" value="1"/>
</dbReference>
<dbReference type="Pfam" id="PF07549">
    <property type="entry name" value="Sec_GG"/>
    <property type="match status" value="1"/>
</dbReference>
<dbReference type="PANTHER" id="PTHR30081:SF1">
    <property type="entry name" value="PROTEIN TRANSLOCASE SUBUNIT SECD"/>
    <property type="match status" value="1"/>
</dbReference>
<comment type="similarity">
    <text evidence="9">Belongs to the SecD/SecF family. SecD subfamily.</text>
</comment>
<keyword evidence="3 9" id="KW-1003">Cell membrane</keyword>
<evidence type="ECO:0000256" key="1">
    <source>
        <dbReference type="ARBA" id="ARBA00004651"/>
    </source>
</evidence>
<dbReference type="InterPro" id="IPR022646">
    <property type="entry name" value="SecD/SecF_CS"/>
</dbReference>
<accession>A0A8A0RPX1</accession>
<feature type="transmembrane region" description="Helical" evidence="9">
    <location>
        <begin position="370"/>
        <end position="394"/>
    </location>
</feature>
<keyword evidence="5 9" id="KW-0653">Protein transport</keyword>
<feature type="transmembrane region" description="Helical" evidence="9">
    <location>
        <begin position="342"/>
        <end position="364"/>
    </location>
</feature>
<dbReference type="NCBIfam" id="TIGR00916">
    <property type="entry name" value="2A0604s01"/>
    <property type="match status" value="1"/>
</dbReference>